<feature type="transmembrane region" description="Helical" evidence="2">
    <location>
        <begin position="90"/>
        <end position="112"/>
    </location>
</feature>
<evidence type="ECO:0000313" key="3">
    <source>
        <dbReference type="EMBL" id="CAI2374021.1"/>
    </source>
</evidence>
<gene>
    <name evidence="3" type="ORF">ECRASSUSDP1_LOCUS15370</name>
</gene>
<feature type="region of interest" description="Disordered" evidence="1">
    <location>
        <begin position="121"/>
        <end position="172"/>
    </location>
</feature>
<dbReference type="AlphaFoldDB" id="A0AAD1XJQ0"/>
<organism evidence="3 4">
    <name type="scientific">Euplotes crassus</name>
    <dbReference type="NCBI Taxonomy" id="5936"/>
    <lineage>
        <taxon>Eukaryota</taxon>
        <taxon>Sar</taxon>
        <taxon>Alveolata</taxon>
        <taxon>Ciliophora</taxon>
        <taxon>Intramacronucleata</taxon>
        <taxon>Spirotrichea</taxon>
        <taxon>Hypotrichia</taxon>
        <taxon>Euplotida</taxon>
        <taxon>Euplotidae</taxon>
        <taxon>Moneuplotes</taxon>
    </lineage>
</organism>
<sequence>MGENAIGELILDLCFFAIREIMKDRCGAYGYWPILVIVSLFATMVSACLKTKIFLLCQTSIFPFYNVPVLIMGVVTFSASWTCIEENFRWVGYVCHLIIIMLLVGCNVLLIIHKSRQKRKIANNKKNKKKTNSRKALLKSKRKPDLDNVSGSEVPNTQNQGDYNRLEDEEEV</sequence>
<dbReference type="Proteomes" id="UP001295684">
    <property type="component" value="Unassembled WGS sequence"/>
</dbReference>
<evidence type="ECO:0000256" key="1">
    <source>
        <dbReference type="SAM" id="MobiDB-lite"/>
    </source>
</evidence>
<feature type="compositionally biased region" description="Polar residues" evidence="1">
    <location>
        <begin position="149"/>
        <end position="162"/>
    </location>
</feature>
<keyword evidence="2" id="KW-0472">Membrane</keyword>
<feature type="compositionally biased region" description="Basic residues" evidence="1">
    <location>
        <begin position="121"/>
        <end position="142"/>
    </location>
</feature>
<evidence type="ECO:0000256" key="2">
    <source>
        <dbReference type="SAM" id="Phobius"/>
    </source>
</evidence>
<protein>
    <submittedName>
        <fullName evidence="3">Uncharacterized protein</fullName>
    </submittedName>
</protein>
<keyword evidence="2" id="KW-1133">Transmembrane helix</keyword>
<feature type="transmembrane region" description="Helical" evidence="2">
    <location>
        <begin position="29"/>
        <end position="49"/>
    </location>
</feature>
<reference evidence="3" key="1">
    <citation type="submission" date="2023-07" db="EMBL/GenBank/DDBJ databases">
        <authorList>
            <consortium name="AG Swart"/>
            <person name="Singh M."/>
            <person name="Singh A."/>
            <person name="Seah K."/>
            <person name="Emmerich C."/>
        </authorList>
    </citation>
    <scope>NUCLEOTIDE SEQUENCE</scope>
    <source>
        <strain evidence="3">DP1</strain>
    </source>
</reference>
<comment type="caution">
    <text evidence="3">The sequence shown here is derived from an EMBL/GenBank/DDBJ whole genome shotgun (WGS) entry which is preliminary data.</text>
</comment>
<evidence type="ECO:0000313" key="4">
    <source>
        <dbReference type="Proteomes" id="UP001295684"/>
    </source>
</evidence>
<keyword evidence="4" id="KW-1185">Reference proteome</keyword>
<keyword evidence="2" id="KW-0812">Transmembrane</keyword>
<feature type="transmembrane region" description="Helical" evidence="2">
    <location>
        <begin position="61"/>
        <end position="84"/>
    </location>
</feature>
<name>A0AAD1XJQ0_EUPCR</name>
<proteinExistence type="predicted"/>
<dbReference type="EMBL" id="CAMPGE010015394">
    <property type="protein sequence ID" value="CAI2374021.1"/>
    <property type="molecule type" value="Genomic_DNA"/>
</dbReference>
<accession>A0AAD1XJQ0</accession>